<name>A0AAD8XRL7_9STRA</name>
<dbReference type="Pfam" id="PF13850">
    <property type="entry name" value="ERGIC_N"/>
    <property type="match status" value="1"/>
</dbReference>
<dbReference type="InterPro" id="IPR039542">
    <property type="entry name" value="Erv_N"/>
</dbReference>
<dbReference type="Gene3D" id="3.80.10.10">
    <property type="entry name" value="Ribonuclease Inhibitor"/>
    <property type="match status" value="1"/>
</dbReference>
<dbReference type="GO" id="GO:0030134">
    <property type="term" value="C:COPII-coated ER to Golgi transport vesicle"/>
    <property type="evidence" value="ECO:0007669"/>
    <property type="project" value="TreeGrafter"/>
</dbReference>
<dbReference type="Pfam" id="PF00085">
    <property type="entry name" value="Thioredoxin"/>
    <property type="match status" value="1"/>
</dbReference>
<keyword evidence="3" id="KW-1185">Reference proteome</keyword>
<dbReference type="AlphaFoldDB" id="A0AAD8XRL7"/>
<dbReference type="PANTHER" id="PTHR10984">
    <property type="entry name" value="ENDOPLASMIC RETICULUM-GOLGI INTERMEDIATE COMPARTMENT PROTEIN"/>
    <property type="match status" value="1"/>
</dbReference>
<dbReference type="SUPFAM" id="SSF52833">
    <property type="entry name" value="Thioredoxin-like"/>
    <property type="match status" value="1"/>
</dbReference>
<feature type="domain" description="WW" evidence="1">
    <location>
        <begin position="922"/>
        <end position="950"/>
    </location>
</feature>
<dbReference type="InterPro" id="IPR045888">
    <property type="entry name" value="Erv"/>
</dbReference>
<accession>A0AAD8XRL7</accession>
<dbReference type="Pfam" id="PF25372">
    <property type="entry name" value="DUF7885"/>
    <property type="match status" value="1"/>
</dbReference>
<dbReference type="PROSITE" id="PS50020">
    <property type="entry name" value="WW_DOMAIN_2"/>
    <property type="match status" value="1"/>
</dbReference>
<dbReference type="SMART" id="SM00456">
    <property type="entry name" value="WW"/>
    <property type="match status" value="1"/>
</dbReference>
<sequence length="1026" mass="117575">MMYQQAAPDITQTSLRGRILSGFAMATMATLFTLETKAYFSKDISTTLSLVNSNSEQRIRLNFNITMMDLPCDYATVDVYSTVGFQKNITKDVRKFNIDEDGVLQQYEARNWHQDDVELWDPAVIESVEDLHGDGEDAISLDGDTFPYAKEEYPFLFVKFYTSNCPNCDDFAPTWEALGEIVTDTSMHMVDEFMEEKGMDYYHYSDEEYEQAVNVMAPVLVTRLDCGAYPDVCKEEQIRAYPTTRLFVDGKAAGDYDGHRTVMELVHWLSHMEAAYRQPGQFKMHNIFKHASERTIRSEEERIWNDALMRYRAPSPFFNSTRHPGCQLVGHVMVDTAPGKFLIQAQSFEAQERVENGGWKGIPSKFVQSLHPLDGNVYVTSGLHQAYHHHMRVVTTEFEHSHLIKWAGETANIDIAQSVGRRKTGADSVQPFLVAISNFGALESLDLSGCTKLALTGASHIGKKCRHLKSLSLASCGDCVSNALFEAMILRLAFLKTVNLSFCKKISDRSLKALSKCQHLQTLDLTGCTAVTDTAILLLCEGTYISPGLRNLFLAGCTKVTDTSLSWIADGLKTIDGFLSLETLSLKGTHVTLPAMKGIQDGFPYSSLRSNASYFGAWPLSRIENRKIIKHYHKRACAAAKIQALVRSRQEKDTLQHAREEYAKKRVAIRIGALHRGRKARVLFKKLKKARKQHQVSCRKLQCAFRCFAAKKARARLYKQKFDRLKPQACRCLWRGYAAKQQLSELKVAFVKQRQLELAASSRIYAIFRHFGFRKAVKVRIAKSKERVRCALVIQLWFRQVKEDIRRRIIAEREELELRIRSASVIQRNARKRAAYLLLVAAKRARDEMLAHRDEKAHILCHFGRLCIAKNRMQTAREEFEEEVKRVYLLSMWASTKISAAWRGKVGRDMAKAARIVRAQRWKTMWSEKDEMTFYYNLDTGETRWEKPQVLLDIEPKPVCCNCFNFQAEMECRECEEFYCTNCFDIIHLGGKRSTHSYKTVYDYYGQRKDINLEPWIPLQDTSVTD</sequence>
<dbReference type="InterPro" id="IPR013766">
    <property type="entry name" value="Thioredoxin_domain"/>
</dbReference>
<dbReference type="InterPro" id="IPR032675">
    <property type="entry name" value="LRR_dom_sf"/>
</dbReference>
<protein>
    <submittedName>
        <fullName evidence="2">Endoplasmic reticulum-Golgi intermediate compartment protein</fullName>
    </submittedName>
</protein>
<dbReference type="InterPro" id="IPR057207">
    <property type="entry name" value="FBXL15_LRR"/>
</dbReference>
<dbReference type="SUPFAM" id="SSF52047">
    <property type="entry name" value="RNI-like"/>
    <property type="match status" value="1"/>
</dbReference>
<evidence type="ECO:0000313" key="2">
    <source>
        <dbReference type="EMBL" id="KAK1732437.1"/>
    </source>
</evidence>
<dbReference type="SMART" id="SM00367">
    <property type="entry name" value="LRR_CC"/>
    <property type="match status" value="5"/>
</dbReference>
<comment type="caution">
    <text evidence="2">The sequence shown here is derived from an EMBL/GenBank/DDBJ whole genome shotgun (WGS) entry which is preliminary data.</text>
</comment>
<dbReference type="SUPFAM" id="SSF51045">
    <property type="entry name" value="WW domain"/>
    <property type="match status" value="1"/>
</dbReference>
<reference evidence="2" key="1">
    <citation type="submission" date="2023-06" db="EMBL/GenBank/DDBJ databases">
        <title>Survivors Of The Sea: Transcriptome response of Skeletonema marinoi to long-term dormancy.</title>
        <authorList>
            <person name="Pinder M.I.M."/>
            <person name="Kourtchenko O."/>
            <person name="Robertson E.K."/>
            <person name="Larsson T."/>
            <person name="Maumus F."/>
            <person name="Osuna-Cruz C.M."/>
            <person name="Vancaester E."/>
            <person name="Stenow R."/>
            <person name="Vandepoele K."/>
            <person name="Ploug H."/>
            <person name="Bruchert V."/>
            <person name="Godhe A."/>
            <person name="Topel M."/>
        </authorList>
    </citation>
    <scope>NUCLEOTIDE SEQUENCE</scope>
    <source>
        <strain evidence="2">R05AC</strain>
    </source>
</reference>
<gene>
    <name evidence="2" type="ORF">QTG54_016831</name>
</gene>
<dbReference type="InterPro" id="IPR036249">
    <property type="entry name" value="Thioredoxin-like_sf"/>
</dbReference>
<dbReference type="InterPro" id="IPR001202">
    <property type="entry name" value="WW_dom"/>
</dbReference>
<dbReference type="CDD" id="cd00201">
    <property type="entry name" value="WW"/>
    <property type="match status" value="1"/>
</dbReference>
<dbReference type="Proteomes" id="UP001224775">
    <property type="component" value="Unassembled WGS sequence"/>
</dbReference>
<dbReference type="Gene3D" id="3.40.30.10">
    <property type="entry name" value="Glutaredoxin"/>
    <property type="match status" value="1"/>
</dbReference>
<dbReference type="PROSITE" id="PS50096">
    <property type="entry name" value="IQ"/>
    <property type="match status" value="1"/>
</dbReference>
<evidence type="ECO:0000313" key="3">
    <source>
        <dbReference type="Proteomes" id="UP001224775"/>
    </source>
</evidence>
<organism evidence="2 3">
    <name type="scientific">Skeletonema marinoi</name>
    <dbReference type="NCBI Taxonomy" id="267567"/>
    <lineage>
        <taxon>Eukaryota</taxon>
        <taxon>Sar</taxon>
        <taxon>Stramenopiles</taxon>
        <taxon>Ochrophyta</taxon>
        <taxon>Bacillariophyta</taxon>
        <taxon>Coscinodiscophyceae</taxon>
        <taxon>Thalassiosirophycidae</taxon>
        <taxon>Thalassiosirales</taxon>
        <taxon>Skeletonemataceae</taxon>
        <taxon>Skeletonema</taxon>
        <taxon>Skeletonema marinoi-dohrnii complex</taxon>
    </lineage>
</organism>
<dbReference type="EMBL" id="JATAAI010000066">
    <property type="protein sequence ID" value="KAK1732437.1"/>
    <property type="molecule type" value="Genomic_DNA"/>
</dbReference>
<dbReference type="Gene3D" id="2.20.70.10">
    <property type="match status" value="1"/>
</dbReference>
<dbReference type="PANTHER" id="PTHR10984:SF37">
    <property type="entry name" value="PROTEIN DISULFIDE-ISOMERASE 5-3"/>
    <property type="match status" value="1"/>
</dbReference>
<dbReference type="GO" id="GO:0005783">
    <property type="term" value="C:endoplasmic reticulum"/>
    <property type="evidence" value="ECO:0007669"/>
    <property type="project" value="TreeGrafter"/>
</dbReference>
<proteinExistence type="predicted"/>
<dbReference type="CDD" id="cd02961">
    <property type="entry name" value="PDI_a_family"/>
    <property type="match status" value="1"/>
</dbReference>
<dbReference type="InterPro" id="IPR006553">
    <property type="entry name" value="Leu-rich_rpt_Cys-con_subtyp"/>
</dbReference>
<dbReference type="InterPro" id="IPR036020">
    <property type="entry name" value="WW_dom_sf"/>
</dbReference>
<dbReference type="PROSITE" id="PS01159">
    <property type="entry name" value="WW_DOMAIN_1"/>
    <property type="match status" value="1"/>
</dbReference>
<evidence type="ECO:0000259" key="1">
    <source>
        <dbReference type="PROSITE" id="PS50020"/>
    </source>
</evidence>